<comment type="caution">
    <text evidence="2">The sequence shown here is derived from an EMBL/GenBank/DDBJ whole genome shotgun (WGS) entry which is preliminary data.</text>
</comment>
<reference evidence="2 3" key="1">
    <citation type="submission" date="2020-08" db="EMBL/GenBank/DDBJ databases">
        <title>Novel species isolated from subtropical streams in China.</title>
        <authorList>
            <person name="Lu H."/>
        </authorList>
    </citation>
    <scope>NUCLEOTIDE SEQUENCE [LARGE SCALE GENOMIC DNA]</scope>
    <source>
        <strain evidence="2 3">KCTC 52442</strain>
    </source>
</reference>
<feature type="domain" description="ISXO2-like transposase" evidence="1">
    <location>
        <begin position="138"/>
        <end position="298"/>
    </location>
</feature>
<gene>
    <name evidence="2" type="ORF">H8K33_13040</name>
</gene>
<protein>
    <submittedName>
        <fullName evidence="2">IS1595 family transposase</fullName>
    </submittedName>
</protein>
<organism evidence="2 3">
    <name type="scientific">Undibacterium amnicola</name>
    <dbReference type="NCBI Taxonomy" id="1834038"/>
    <lineage>
        <taxon>Bacteria</taxon>
        <taxon>Pseudomonadati</taxon>
        <taxon>Pseudomonadota</taxon>
        <taxon>Betaproteobacteria</taxon>
        <taxon>Burkholderiales</taxon>
        <taxon>Oxalobacteraceae</taxon>
        <taxon>Undibacterium</taxon>
    </lineage>
</organism>
<evidence type="ECO:0000313" key="2">
    <source>
        <dbReference type="EMBL" id="MBC3832425.1"/>
    </source>
</evidence>
<dbReference type="RefSeq" id="WP_186891471.1">
    <property type="nucleotide sequence ID" value="NZ_JACOFU010000005.1"/>
</dbReference>
<dbReference type="Proteomes" id="UP000643610">
    <property type="component" value="Unassembled WGS sequence"/>
</dbReference>
<proteinExistence type="predicted"/>
<dbReference type="Pfam" id="PF12762">
    <property type="entry name" value="DDE_Tnp_IS1595"/>
    <property type="match status" value="1"/>
</dbReference>
<dbReference type="InterPro" id="IPR024442">
    <property type="entry name" value="Transposase_Zn_ribbon"/>
</dbReference>
<dbReference type="InterPro" id="IPR024445">
    <property type="entry name" value="Tnp_ISXO2-like"/>
</dbReference>
<keyword evidence="3" id="KW-1185">Reference proteome</keyword>
<sequence>MTQHFLLSAKARTLSLRRVFEMNDEQAFKVFKKVRWGDSKAVTCPMCGVVHEHYFIATRRQWRCKDCHHTFSVTSGTIFAFHKLPLKMYLAAIAIYTNAAKGISALQMGRDLDVQYKTAFVLCHKIRESLMERRDMSPLSGEVHVDGAYVNGHIRPKNKKEDRVDRRLAEHQNPAKRCVLVMRQKVNIVGDAIQGANKTISFVIKAENQADVGKLAELYVQKGSVICADESNAYDGLHAKFDTRRVNHAVEYRSDAGITNNLAESYFSRFRRMQYGQTHKFGNLYLANYANEAAYREDTRRMSNGDIFDDICEKCVQTKTHHDWCGYWQGNKRTAERLAA</sequence>
<evidence type="ECO:0000259" key="1">
    <source>
        <dbReference type="SMART" id="SM01126"/>
    </source>
</evidence>
<dbReference type="SMART" id="SM01126">
    <property type="entry name" value="DDE_Tnp_IS1595"/>
    <property type="match status" value="1"/>
</dbReference>
<name>A0ABR6XSE2_9BURK</name>
<dbReference type="EMBL" id="JACOFU010000005">
    <property type="protein sequence ID" value="MBC3832425.1"/>
    <property type="molecule type" value="Genomic_DNA"/>
</dbReference>
<accession>A0ABR6XSE2</accession>
<evidence type="ECO:0000313" key="3">
    <source>
        <dbReference type="Proteomes" id="UP000643610"/>
    </source>
</evidence>
<dbReference type="Pfam" id="PF12760">
    <property type="entry name" value="Zn_ribbon_IS1595"/>
    <property type="match status" value="1"/>
</dbReference>
<dbReference type="NCBIfam" id="NF033547">
    <property type="entry name" value="transpos_IS1595"/>
    <property type="match status" value="1"/>
</dbReference>